<protein>
    <submittedName>
        <fullName evidence="1">Uncharacterized protein</fullName>
    </submittedName>
</protein>
<dbReference type="PANTHER" id="PTHR46238">
    <property type="entry name" value="REVERSE TRANSCRIPTASE DOMAIN-CONTAINING PROTEIN"/>
    <property type="match status" value="1"/>
</dbReference>
<accession>A0A9J5XTN5</accession>
<proteinExistence type="predicted"/>
<dbReference type="Proteomes" id="UP000824120">
    <property type="component" value="Chromosome 8"/>
</dbReference>
<name>A0A9J5XTN5_SOLCO</name>
<dbReference type="EMBL" id="JACXVP010000008">
    <property type="protein sequence ID" value="KAG5591122.1"/>
    <property type="molecule type" value="Genomic_DNA"/>
</dbReference>
<evidence type="ECO:0000313" key="2">
    <source>
        <dbReference type="Proteomes" id="UP000824120"/>
    </source>
</evidence>
<reference evidence="1 2" key="1">
    <citation type="submission" date="2020-09" db="EMBL/GenBank/DDBJ databases">
        <title>De no assembly of potato wild relative species, Solanum commersonii.</title>
        <authorList>
            <person name="Cho K."/>
        </authorList>
    </citation>
    <scope>NUCLEOTIDE SEQUENCE [LARGE SCALE GENOMIC DNA]</scope>
    <source>
        <strain evidence="1">LZ3.2</strain>
        <tissue evidence="1">Leaf</tissue>
    </source>
</reference>
<keyword evidence="2" id="KW-1185">Reference proteome</keyword>
<organism evidence="1 2">
    <name type="scientific">Solanum commersonii</name>
    <name type="common">Commerson's wild potato</name>
    <name type="synonym">Commerson's nightshade</name>
    <dbReference type="NCBI Taxonomy" id="4109"/>
    <lineage>
        <taxon>Eukaryota</taxon>
        <taxon>Viridiplantae</taxon>
        <taxon>Streptophyta</taxon>
        <taxon>Embryophyta</taxon>
        <taxon>Tracheophyta</taxon>
        <taxon>Spermatophyta</taxon>
        <taxon>Magnoliopsida</taxon>
        <taxon>eudicotyledons</taxon>
        <taxon>Gunneridae</taxon>
        <taxon>Pentapetalae</taxon>
        <taxon>asterids</taxon>
        <taxon>lamiids</taxon>
        <taxon>Solanales</taxon>
        <taxon>Solanaceae</taxon>
        <taxon>Solanoideae</taxon>
        <taxon>Solaneae</taxon>
        <taxon>Solanum</taxon>
    </lineage>
</organism>
<dbReference type="OrthoDB" id="771045at2759"/>
<evidence type="ECO:0000313" key="1">
    <source>
        <dbReference type="EMBL" id="KAG5591122.1"/>
    </source>
</evidence>
<sequence>MHEVSMEVRVDTQNIPKRDRFKYLGSILQGSKDIDDDITHRIGATWMKVPLELKGKYCSVVVRPTFLYGTECWLVKNSHVQKMHLAEMRMLRWMFGQWMCGHTRKLKNRTPTPNTRSDKIRNEDIWDKVGLATVVDKMR</sequence>
<gene>
    <name evidence="1" type="ORF">H5410_041636</name>
</gene>
<dbReference type="PANTHER" id="PTHR46238:SF8">
    <property type="entry name" value="ENDONUCLEASE_EXONUCLEASE_PHOSPHATASE DOMAIN-CONTAINING PROTEIN"/>
    <property type="match status" value="1"/>
</dbReference>
<dbReference type="AlphaFoldDB" id="A0A9J5XTN5"/>
<comment type="caution">
    <text evidence="1">The sequence shown here is derived from an EMBL/GenBank/DDBJ whole genome shotgun (WGS) entry which is preliminary data.</text>
</comment>